<comment type="caution">
    <text evidence="2">The sequence shown here is derived from an EMBL/GenBank/DDBJ whole genome shotgun (WGS) entry which is preliminary data.</text>
</comment>
<feature type="region of interest" description="Disordered" evidence="1">
    <location>
        <begin position="1"/>
        <end position="39"/>
    </location>
</feature>
<dbReference type="AlphaFoldDB" id="A0A9Q1F9H7"/>
<accession>A0A9Q1F9H7</accession>
<evidence type="ECO:0000256" key="1">
    <source>
        <dbReference type="SAM" id="MobiDB-lite"/>
    </source>
</evidence>
<proteinExistence type="predicted"/>
<dbReference type="Proteomes" id="UP001152622">
    <property type="component" value="Chromosome 7"/>
</dbReference>
<keyword evidence="3" id="KW-1185">Reference proteome</keyword>
<protein>
    <submittedName>
        <fullName evidence="2">Uncharacterized protein</fullName>
    </submittedName>
</protein>
<name>A0A9Q1F9H7_SYNKA</name>
<evidence type="ECO:0000313" key="2">
    <source>
        <dbReference type="EMBL" id="KAJ8353757.1"/>
    </source>
</evidence>
<sequence>MDMSAGDNGDHASYRGSKGPLTAGKPEDPSSLGASPSVIRPEVSAFSRLIVTRPGIPELLPRSGLVINLGRTRVIRGSTPLRRPDGPPPTRTAQRDRPLSFHPQVESLIPSEGPSQVDSDPMFPLPCHHTPCPSSGSHCHLRYEWGAFVWSEREDTDVRIGAGKGVTGVPGEGRSRALGVTPALGLPSHCSTEQGFQPRGLAALRMILGTPLFLIAPG</sequence>
<gene>
    <name evidence="2" type="ORF">SKAU_G00213240</name>
</gene>
<evidence type="ECO:0000313" key="3">
    <source>
        <dbReference type="Proteomes" id="UP001152622"/>
    </source>
</evidence>
<organism evidence="2 3">
    <name type="scientific">Synaphobranchus kaupii</name>
    <name type="common">Kaup's arrowtooth eel</name>
    <dbReference type="NCBI Taxonomy" id="118154"/>
    <lineage>
        <taxon>Eukaryota</taxon>
        <taxon>Metazoa</taxon>
        <taxon>Chordata</taxon>
        <taxon>Craniata</taxon>
        <taxon>Vertebrata</taxon>
        <taxon>Euteleostomi</taxon>
        <taxon>Actinopterygii</taxon>
        <taxon>Neopterygii</taxon>
        <taxon>Teleostei</taxon>
        <taxon>Anguilliformes</taxon>
        <taxon>Synaphobranchidae</taxon>
        <taxon>Synaphobranchus</taxon>
    </lineage>
</organism>
<dbReference type="EMBL" id="JAINUF010000007">
    <property type="protein sequence ID" value="KAJ8353757.1"/>
    <property type="molecule type" value="Genomic_DNA"/>
</dbReference>
<feature type="region of interest" description="Disordered" evidence="1">
    <location>
        <begin position="77"/>
        <end position="97"/>
    </location>
</feature>
<reference evidence="2" key="1">
    <citation type="journal article" date="2023" name="Science">
        <title>Genome structures resolve the early diversification of teleost fishes.</title>
        <authorList>
            <person name="Parey E."/>
            <person name="Louis A."/>
            <person name="Montfort J."/>
            <person name="Bouchez O."/>
            <person name="Roques C."/>
            <person name="Iampietro C."/>
            <person name="Lluch J."/>
            <person name="Castinel A."/>
            <person name="Donnadieu C."/>
            <person name="Desvignes T."/>
            <person name="Floi Bucao C."/>
            <person name="Jouanno E."/>
            <person name="Wen M."/>
            <person name="Mejri S."/>
            <person name="Dirks R."/>
            <person name="Jansen H."/>
            <person name="Henkel C."/>
            <person name="Chen W.J."/>
            <person name="Zahm M."/>
            <person name="Cabau C."/>
            <person name="Klopp C."/>
            <person name="Thompson A.W."/>
            <person name="Robinson-Rechavi M."/>
            <person name="Braasch I."/>
            <person name="Lecointre G."/>
            <person name="Bobe J."/>
            <person name="Postlethwait J.H."/>
            <person name="Berthelot C."/>
            <person name="Roest Crollius H."/>
            <person name="Guiguen Y."/>
        </authorList>
    </citation>
    <scope>NUCLEOTIDE SEQUENCE</scope>
    <source>
        <strain evidence="2">WJC10195</strain>
    </source>
</reference>